<dbReference type="Pfam" id="PF00682">
    <property type="entry name" value="HMGL-like"/>
    <property type="match status" value="1"/>
</dbReference>
<evidence type="ECO:0000256" key="9">
    <source>
        <dbReference type="ARBA" id="ARBA00023304"/>
    </source>
</evidence>
<comment type="catalytic activity">
    <reaction evidence="1">
        <text>3-methyl-2-oxobutanoate + acetyl-CoA + H2O = (2S)-2-isopropylmalate + CoA + H(+)</text>
        <dbReference type="Rhea" id="RHEA:21524"/>
        <dbReference type="ChEBI" id="CHEBI:1178"/>
        <dbReference type="ChEBI" id="CHEBI:11851"/>
        <dbReference type="ChEBI" id="CHEBI:15377"/>
        <dbReference type="ChEBI" id="CHEBI:15378"/>
        <dbReference type="ChEBI" id="CHEBI:57287"/>
        <dbReference type="ChEBI" id="CHEBI:57288"/>
        <dbReference type="EC" id="2.3.3.13"/>
    </reaction>
</comment>
<keyword evidence="7" id="KW-0412">Isoleucine biosynthesis</keyword>
<evidence type="ECO:0000313" key="14">
    <source>
        <dbReference type="EMBL" id="GAQ82094.1"/>
    </source>
</evidence>
<dbReference type="EC" id="2.3.3.21" evidence="10"/>
<dbReference type="InterPro" id="IPR002034">
    <property type="entry name" value="AIPM/Hcit_synth_CS"/>
</dbReference>
<sequence>MVQQTRADSDHTSPGVELASSLLDSLAPYVSMYDTTLRDGAQMVGISLTVGDKLKIARLLTELGADYIEGGWPGSNPKDAEFFLRFQEAMAGAPCNARYGTQKTKLAAFGATRRKYSSCEQDANVKALVDSGADVITLVAKAWDVQVTKVLEASLEENLLMIRETVEYFKALGKEVMLDAEHFFDGYKANSQYALAALRTAAEAGADVVVLCDTNGGSMPWQVEDWTRAAKEVLQDWPHVRIGIHTHNDCDMAVANSLAAVRGGATLIQGCMNGYGERTGNANLVSVIGGLQAKMGYRCIPMESLSRLTEIASEVGEIAGQPMRPSQPFVGSSAFAHKGGIHVAAVRKMPESYNHMDPRSVGNTMRSVVSELSGRGNILDKAEQAGLLLDKDVAGSVLARIKQMENEGCTFENAGASVDMLIMRRDRHYRQPFRVLEFSVISSNRGGARGSDSEDDEVGEASSGHCGDWLDANNSHVNQAIVKLLVGNKVKLSAAEGNGPVDALNKALREPLETEYPQLRQTDLADYRVRLLESDISGRSASDSASTTRVTIDFEDEDGNKWTTVGAHTSIVEASFRALVDGLEFGIINCDDDGCDIN</sequence>
<dbReference type="SMART" id="SM00917">
    <property type="entry name" value="LeuA_dimer"/>
    <property type="match status" value="1"/>
</dbReference>
<dbReference type="GO" id="GO:0043714">
    <property type="term" value="F:(R)-citramalate synthase activity"/>
    <property type="evidence" value="ECO:0007669"/>
    <property type="project" value="UniProtKB-EC"/>
</dbReference>
<organism evidence="14 15">
    <name type="scientific">Klebsormidium nitens</name>
    <name type="common">Green alga</name>
    <name type="synonym">Ulothrix nitens</name>
    <dbReference type="NCBI Taxonomy" id="105231"/>
    <lineage>
        <taxon>Eukaryota</taxon>
        <taxon>Viridiplantae</taxon>
        <taxon>Streptophyta</taxon>
        <taxon>Klebsormidiophyceae</taxon>
        <taxon>Klebsormidiales</taxon>
        <taxon>Klebsormidiaceae</taxon>
        <taxon>Klebsormidium</taxon>
    </lineage>
</organism>
<dbReference type="InterPro" id="IPR005675">
    <property type="entry name" value="Citramal_synthase"/>
</dbReference>
<evidence type="ECO:0000256" key="6">
    <source>
        <dbReference type="ARBA" id="ARBA00022605"/>
    </source>
</evidence>
<evidence type="ECO:0000256" key="11">
    <source>
        <dbReference type="RuleBase" id="RU003523"/>
    </source>
</evidence>
<dbReference type="SUPFAM" id="SSF51569">
    <property type="entry name" value="Aldolase"/>
    <property type="match status" value="1"/>
</dbReference>
<dbReference type="GO" id="GO:0009098">
    <property type="term" value="P:L-leucine biosynthetic process"/>
    <property type="evidence" value="ECO:0007669"/>
    <property type="project" value="InterPro"/>
</dbReference>
<comment type="similarity">
    <text evidence="3 11">Belongs to the alpha-IPM synthase/homocitrate synthase family.</text>
</comment>
<dbReference type="OMA" id="KSWDFHV"/>
<dbReference type="NCBIfam" id="TIGR00977">
    <property type="entry name" value="citramal_synth"/>
    <property type="match status" value="1"/>
</dbReference>
<dbReference type="InterPro" id="IPR013709">
    <property type="entry name" value="2-isopropylmalate_synth_dimer"/>
</dbReference>
<dbReference type="PROSITE" id="PS00141">
    <property type="entry name" value="ASP_PROTEASE"/>
    <property type="match status" value="1"/>
</dbReference>
<comment type="pathway">
    <text evidence="2">Amino-acid biosynthesis; L-isoleucine biosynthesis; 2-oxobutanoate from pyruvate: step 1/3.</text>
</comment>
<feature type="domain" description="Pyruvate carboxyltransferase" evidence="13">
    <location>
        <begin position="30"/>
        <end position="306"/>
    </location>
</feature>
<dbReference type="InterPro" id="IPR036230">
    <property type="entry name" value="LeuA_allosteric_dom_sf"/>
</dbReference>
<keyword evidence="15" id="KW-1185">Reference proteome</keyword>
<dbReference type="GO" id="GO:0003852">
    <property type="term" value="F:2-isopropylmalate synthase activity"/>
    <property type="evidence" value="ECO:0007669"/>
    <property type="project" value="UniProtKB-EC"/>
</dbReference>
<dbReference type="GO" id="GO:0004190">
    <property type="term" value="F:aspartic-type endopeptidase activity"/>
    <property type="evidence" value="ECO:0007669"/>
    <property type="project" value="InterPro"/>
</dbReference>
<evidence type="ECO:0000313" key="15">
    <source>
        <dbReference type="Proteomes" id="UP000054558"/>
    </source>
</evidence>
<evidence type="ECO:0000256" key="10">
    <source>
        <dbReference type="ARBA" id="ARBA00034330"/>
    </source>
</evidence>
<dbReference type="InterPro" id="IPR000891">
    <property type="entry name" value="PYR_CT"/>
</dbReference>
<dbReference type="AlphaFoldDB" id="A0A1Y1HTY9"/>
<dbReference type="STRING" id="105231.A0A1Y1HTY9"/>
<dbReference type="PANTHER" id="PTHR43538">
    <property type="entry name" value="ALPHA-IPM SYNTHASE/HOMOCITRATE SYNTHASE"/>
    <property type="match status" value="1"/>
</dbReference>
<dbReference type="InterPro" id="IPR054691">
    <property type="entry name" value="LeuA/HCS_post-cat"/>
</dbReference>
<dbReference type="GO" id="GO:0006508">
    <property type="term" value="P:proteolysis"/>
    <property type="evidence" value="ECO:0007669"/>
    <property type="project" value="InterPro"/>
</dbReference>
<evidence type="ECO:0000256" key="5">
    <source>
        <dbReference type="ARBA" id="ARBA00022325"/>
    </source>
</evidence>
<name>A0A1Y1HTY9_KLENI</name>
<dbReference type="InterPro" id="IPR013785">
    <property type="entry name" value="Aldolase_TIM"/>
</dbReference>
<evidence type="ECO:0000256" key="12">
    <source>
        <dbReference type="SAM" id="MobiDB-lite"/>
    </source>
</evidence>
<keyword evidence="9" id="KW-0100">Branched-chain amino acid biosynthesis</keyword>
<dbReference type="Pfam" id="PF08502">
    <property type="entry name" value="LeuA_dimer"/>
    <property type="match status" value="1"/>
</dbReference>
<dbReference type="PANTHER" id="PTHR43538:SF1">
    <property type="entry name" value="(R)-CITRAMALATE SYNTHASE"/>
    <property type="match status" value="1"/>
</dbReference>
<dbReference type="PROSITE" id="PS50991">
    <property type="entry name" value="PYR_CT"/>
    <property type="match status" value="1"/>
</dbReference>
<dbReference type="EC" id="2.3.3.13" evidence="4"/>
<dbReference type="EMBL" id="DF237049">
    <property type="protein sequence ID" value="GAQ82094.1"/>
    <property type="molecule type" value="Genomic_DNA"/>
</dbReference>
<dbReference type="CDD" id="cd07941">
    <property type="entry name" value="DRE_TIM_LeuA3"/>
    <property type="match status" value="1"/>
</dbReference>
<evidence type="ECO:0000259" key="13">
    <source>
        <dbReference type="PROSITE" id="PS50991"/>
    </source>
</evidence>
<dbReference type="Pfam" id="PF22617">
    <property type="entry name" value="HCS_D2"/>
    <property type="match status" value="1"/>
</dbReference>
<dbReference type="PROSITE" id="PS00815">
    <property type="entry name" value="AIPM_HOMOCIT_SYNTH_1"/>
    <property type="match status" value="1"/>
</dbReference>
<dbReference type="Gene3D" id="3.20.20.70">
    <property type="entry name" value="Aldolase class I"/>
    <property type="match status" value="1"/>
</dbReference>
<dbReference type="Proteomes" id="UP000054558">
    <property type="component" value="Unassembled WGS sequence"/>
</dbReference>
<evidence type="ECO:0000256" key="3">
    <source>
        <dbReference type="ARBA" id="ARBA00006154"/>
    </source>
</evidence>
<dbReference type="OrthoDB" id="2015253at2759"/>
<reference evidence="14 15" key="1">
    <citation type="journal article" date="2014" name="Nat. Commun.">
        <title>Klebsormidium flaccidum genome reveals primary factors for plant terrestrial adaptation.</title>
        <authorList>
            <person name="Hori K."/>
            <person name="Maruyama F."/>
            <person name="Fujisawa T."/>
            <person name="Togashi T."/>
            <person name="Yamamoto N."/>
            <person name="Seo M."/>
            <person name="Sato S."/>
            <person name="Yamada T."/>
            <person name="Mori H."/>
            <person name="Tajima N."/>
            <person name="Moriyama T."/>
            <person name="Ikeuchi M."/>
            <person name="Watanabe M."/>
            <person name="Wada H."/>
            <person name="Kobayashi K."/>
            <person name="Saito M."/>
            <person name="Masuda T."/>
            <person name="Sasaki-Sekimoto Y."/>
            <person name="Mashiguchi K."/>
            <person name="Awai K."/>
            <person name="Shimojima M."/>
            <person name="Masuda S."/>
            <person name="Iwai M."/>
            <person name="Nobusawa T."/>
            <person name="Narise T."/>
            <person name="Kondo S."/>
            <person name="Saito H."/>
            <person name="Sato R."/>
            <person name="Murakawa M."/>
            <person name="Ihara Y."/>
            <person name="Oshima-Yamada Y."/>
            <person name="Ohtaka K."/>
            <person name="Satoh M."/>
            <person name="Sonobe K."/>
            <person name="Ishii M."/>
            <person name="Ohtani R."/>
            <person name="Kanamori-Sato M."/>
            <person name="Honoki R."/>
            <person name="Miyazaki D."/>
            <person name="Mochizuki H."/>
            <person name="Umetsu J."/>
            <person name="Higashi K."/>
            <person name="Shibata D."/>
            <person name="Kamiya Y."/>
            <person name="Sato N."/>
            <person name="Nakamura Y."/>
            <person name="Tabata S."/>
            <person name="Ida S."/>
            <person name="Kurokawa K."/>
            <person name="Ohta H."/>
        </authorList>
    </citation>
    <scope>NUCLEOTIDE SEQUENCE [LARGE SCALE GENOMIC DNA]</scope>
    <source>
        <strain evidence="14 15">NIES-2285</strain>
    </source>
</reference>
<dbReference type="InterPro" id="IPR001969">
    <property type="entry name" value="Aspartic_peptidase_AS"/>
</dbReference>
<feature type="region of interest" description="Disordered" evidence="12">
    <location>
        <begin position="444"/>
        <end position="465"/>
    </location>
</feature>
<keyword evidence="6" id="KW-0028">Amino-acid biosynthesis</keyword>
<evidence type="ECO:0000256" key="7">
    <source>
        <dbReference type="ARBA" id="ARBA00022624"/>
    </source>
</evidence>
<dbReference type="GO" id="GO:0009097">
    <property type="term" value="P:isoleucine biosynthetic process"/>
    <property type="evidence" value="ECO:0007669"/>
    <property type="project" value="UniProtKB-UniPathway"/>
</dbReference>
<evidence type="ECO:0000256" key="2">
    <source>
        <dbReference type="ARBA" id="ARBA00004743"/>
    </source>
</evidence>
<accession>A0A1Y1HTY9</accession>
<dbReference type="Gene3D" id="3.30.160.270">
    <property type="match status" value="1"/>
</dbReference>
<gene>
    <name evidence="14" type="ORF">KFL_001000160</name>
</gene>
<evidence type="ECO:0000256" key="8">
    <source>
        <dbReference type="ARBA" id="ARBA00022679"/>
    </source>
</evidence>
<keyword evidence="8 11" id="KW-0808">Transferase</keyword>
<protein>
    <recommendedName>
        <fullName evidence="5">(R)-citramalate synthase</fullName>
        <ecNumber evidence="4">2.3.3.13</ecNumber>
        <ecNumber evidence="10">2.3.3.21</ecNumber>
    </recommendedName>
</protein>
<dbReference type="Gene3D" id="1.10.238.260">
    <property type="match status" value="1"/>
</dbReference>
<proteinExistence type="inferred from homology"/>
<dbReference type="UniPathway" id="UPA00047">
    <property type="reaction ID" value="UER00066"/>
</dbReference>
<evidence type="ECO:0000256" key="4">
    <source>
        <dbReference type="ARBA" id="ARBA00012973"/>
    </source>
</evidence>
<dbReference type="SUPFAM" id="SSF110921">
    <property type="entry name" value="2-isopropylmalate synthase LeuA, allosteric (dimerisation) domain"/>
    <property type="match status" value="1"/>
</dbReference>
<evidence type="ECO:0000256" key="1">
    <source>
        <dbReference type="ARBA" id="ARBA00000064"/>
    </source>
</evidence>